<dbReference type="Proteomes" id="UP000606580">
    <property type="component" value="Unassembled WGS sequence"/>
</dbReference>
<comment type="caution">
    <text evidence="1">The sequence shown here is derived from an EMBL/GenBank/DDBJ whole genome shotgun (WGS) entry which is preliminary data.</text>
</comment>
<organism evidence="1 2">
    <name type="scientific">Candidatus Ethanoperedens thermophilum</name>
    <dbReference type="NCBI Taxonomy" id="2766897"/>
    <lineage>
        <taxon>Archaea</taxon>
        <taxon>Methanobacteriati</taxon>
        <taxon>Methanobacteriota</taxon>
        <taxon>Stenosarchaea group</taxon>
        <taxon>Methanomicrobia</taxon>
        <taxon>Methanosarcinales</taxon>
        <taxon>Methanosarcinales incertae sedis</taxon>
        <taxon>GOM Arc I cluster</taxon>
        <taxon>Candidatus Ethanoperedens</taxon>
    </lineage>
</organism>
<evidence type="ECO:0008006" key="3">
    <source>
        <dbReference type="Google" id="ProtNLM"/>
    </source>
</evidence>
<dbReference type="Gene3D" id="1.10.10.10">
    <property type="entry name" value="Winged helix-like DNA-binding domain superfamily/Winged helix DNA-binding domain"/>
    <property type="match status" value="1"/>
</dbReference>
<dbReference type="EMBL" id="WNEG01000046">
    <property type="protein sequence ID" value="NMG83061.1"/>
    <property type="molecule type" value="Genomic_DNA"/>
</dbReference>
<accession>A0A848DA13</accession>
<dbReference type="InterPro" id="IPR036390">
    <property type="entry name" value="WH_DNA-bd_sf"/>
</dbReference>
<sequence length="100" mass="11587">MGGKEHLLFERIEHELELLQRHTIVLQKVIDGMPIGIRKIADETNIPEHKIRYSLRVLEQKGMITPTQYGASPTEKAIKFKQQLGERIKNITDQLQQLSE</sequence>
<gene>
    <name evidence="1" type="ORF">GIS02_02510</name>
</gene>
<proteinExistence type="predicted"/>
<reference evidence="1" key="1">
    <citation type="journal article" date="2020" name="MBio">
        <title>'Candidatus Ethanoperedens,' a Thermophilic Genus of Archaea Mediating the Anaerobic Oxidation of Ethane.</title>
        <authorList>
            <person name="Hahn C.J."/>
            <person name="Laso-Perez R."/>
            <person name="Vulcano F."/>
            <person name="Vaziourakis K.M."/>
            <person name="Stokke R."/>
            <person name="Steen I.H."/>
            <person name="Teske A."/>
            <person name="Boetius A."/>
            <person name="Liebeke M."/>
            <person name="Amann R."/>
            <person name="Knittel K."/>
            <person name="Wegener G."/>
        </authorList>
    </citation>
    <scope>NUCLEOTIDE SEQUENCE</scope>
    <source>
        <strain evidence="1">GoM-Arc1-LC-WB58</strain>
    </source>
</reference>
<protein>
    <recommendedName>
        <fullName evidence="3">Transcriptional regulator</fullName>
    </recommendedName>
</protein>
<dbReference type="AlphaFoldDB" id="A0A848DA13"/>
<evidence type="ECO:0000313" key="1">
    <source>
        <dbReference type="EMBL" id="NMG83061.1"/>
    </source>
</evidence>
<dbReference type="InterPro" id="IPR036388">
    <property type="entry name" value="WH-like_DNA-bd_sf"/>
</dbReference>
<evidence type="ECO:0000313" key="2">
    <source>
        <dbReference type="Proteomes" id="UP000606580"/>
    </source>
</evidence>
<dbReference type="SUPFAM" id="SSF46785">
    <property type="entry name" value="Winged helix' DNA-binding domain"/>
    <property type="match status" value="1"/>
</dbReference>
<name>A0A848DA13_9EURY</name>